<dbReference type="Proteomes" id="UP000027190">
    <property type="component" value="Unassembled WGS sequence"/>
</dbReference>
<gene>
    <name evidence="1" type="ORF">HY30_09895</name>
</gene>
<protein>
    <submittedName>
        <fullName evidence="1">Uncharacterized protein</fullName>
    </submittedName>
</protein>
<evidence type="ECO:0000313" key="2">
    <source>
        <dbReference type="Proteomes" id="UP000027190"/>
    </source>
</evidence>
<dbReference type="OrthoDB" id="7620389at2"/>
<organism evidence="1 2">
    <name type="scientific">Hyphomonas chukchiensis</name>
    <dbReference type="NCBI Taxonomy" id="1280947"/>
    <lineage>
        <taxon>Bacteria</taxon>
        <taxon>Pseudomonadati</taxon>
        <taxon>Pseudomonadota</taxon>
        <taxon>Alphaproteobacteria</taxon>
        <taxon>Hyphomonadales</taxon>
        <taxon>Hyphomonadaceae</taxon>
        <taxon>Hyphomonas</taxon>
    </lineage>
</organism>
<dbReference type="AlphaFoldDB" id="A0A062UDB6"/>
<sequence length="72" mass="8326">MDVIDQIRRRIVKALELTEDANEQAIRAQHPVLEPEDRLREIQSLGGLLDKARSHCDKAETAMLKYIRLQSE</sequence>
<accession>A0A062UDB6</accession>
<comment type="caution">
    <text evidence="1">The sequence shown here is derived from an EMBL/GenBank/DDBJ whole genome shotgun (WGS) entry which is preliminary data.</text>
</comment>
<keyword evidence="2" id="KW-1185">Reference proteome</keyword>
<dbReference type="EMBL" id="AWFG01000074">
    <property type="protein sequence ID" value="KCZ54589.1"/>
    <property type="molecule type" value="Genomic_DNA"/>
</dbReference>
<name>A0A062UDB6_9PROT</name>
<dbReference type="RefSeq" id="WP_034743768.1">
    <property type="nucleotide sequence ID" value="NZ_AWFG01000074.1"/>
</dbReference>
<reference evidence="1 2" key="1">
    <citation type="journal article" date="2014" name="Antonie Van Leeuwenhoek">
        <title>Hyphomonas beringensis sp. nov. and Hyphomonas chukchiensis sp. nov., isolated from surface seawater of the Bering Sea and Chukchi Sea.</title>
        <authorList>
            <person name="Li C."/>
            <person name="Lai Q."/>
            <person name="Li G."/>
            <person name="Dong C."/>
            <person name="Wang J."/>
            <person name="Liao Y."/>
            <person name="Shao Z."/>
        </authorList>
    </citation>
    <scope>NUCLEOTIDE SEQUENCE [LARGE SCALE GENOMIC DNA]</scope>
    <source>
        <strain evidence="1 2">BH-BN04-4</strain>
    </source>
</reference>
<proteinExistence type="predicted"/>
<dbReference type="STRING" id="1280947.HY30_09895"/>
<evidence type="ECO:0000313" key="1">
    <source>
        <dbReference type="EMBL" id="KCZ54589.1"/>
    </source>
</evidence>